<evidence type="ECO:0000256" key="1">
    <source>
        <dbReference type="SAM" id="Phobius"/>
    </source>
</evidence>
<proteinExistence type="predicted"/>
<reference evidence="2 3" key="1">
    <citation type="journal article" date="2016" name="Nat. Commun.">
        <title>Thousands of microbial genomes shed light on interconnected biogeochemical processes in an aquifer system.</title>
        <authorList>
            <person name="Anantharaman K."/>
            <person name="Brown C.T."/>
            <person name="Hug L.A."/>
            <person name="Sharon I."/>
            <person name="Castelle C.J."/>
            <person name="Probst A.J."/>
            <person name="Thomas B.C."/>
            <person name="Singh A."/>
            <person name="Wilkins M.J."/>
            <person name="Karaoz U."/>
            <person name="Brodie E.L."/>
            <person name="Williams K.H."/>
            <person name="Hubbard S.S."/>
            <person name="Banfield J.F."/>
        </authorList>
    </citation>
    <scope>NUCLEOTIDE SEQUENCE [LARGE SCALE GENOMIC DNA]</scope>
</reference>
<sequence>MEESNPWYKGPFGKLAFALFIVTLLSGVIGLALVSSNTASTKTAQKEVSPPSIEKTETPTPTGEVQQIQGVYMDYNYTILYQQGTSKYVATFQPFLPRNDAIVIGAMIELINQAYGKHTGKNLLPQPVSRNGVNLLVFEGIDKNYYFLLIKEDTGEIHSMSFWSE</sequence>
<dbReference type="AlphaFoldDB" id="A0A1F6AH91"/>
<dbReference type="EMBL" id="MFJV01000001">
    <property type="protein sequence ID" value="OGG24118.1"/>
    <property type="molecule type" value="Genomic_DNA"/>
</dbReference>
<accession>A0A1F6AH91</accession>
<gene>
    <name evidence="2" type="ORF">A3A79_02895</name>
</gene>
<protein>
    <submittedName>
        <fullName evidence="2">Uncharacterized protein</fullName>
    </submittedName>
</protein>
<feature type="transmembrane region" description="Helical" evidence="1">
    <location>
        <begin position="12"/>
        <end position="34"/>
    </location>
</feature>
<keyword evidence="1" id="KW-0472">Membrane</keyword>
<evidence type="ECO:0000313" key="3">
    <source>
        <dbReference type="Proteomes" id="UP000178759"/>
    </source>
</evidence>
<evidence type="ECO:0000313" key="2">
    <source>
        <dbReference type="EMBL" id="OGG24118.1"/>
    </source>
</evidence>
<keyword evidence="1" id="KW-0812">Transmembrane</keyword>
<organism evidence="2 3">
    <name type="scientific">Candidatus Gottesmanbacteria bacterium RIFCSPLOWO2_01_FULL_43_11b</name>
    <dbReference type="NCBI Taxonomy" id="1798392"/>
    <lineage>
        <taxon>Bacteria</taxon>
        <taxon>Candidatus Gottesmaniibacteriota</taxon>
    </lineage>
</organism>
<name>A0A1F6AH91_9BACT</name>
<keyword evidence="1" id="KW-1133">Transmembrane helix</keyword>
<comment type="caution">
    <text evidence="2">The sequence shown here is derived from an EMBL/GenBank/DDBJ whole genome shotgun (WGS) entry which is preliminary data.</text>
</comment>
<dbReference type="Proteomes" id="UP000178759">
    <property type="component" value="Unassembled WGS sequence"/>
</dbReference>